<evidence type="ECO:0000313" key="4">
    <source>
        <dbReference type="EMBL" id="MBP2028482.1"/>
    </source>
</evidence>
<feature type="domain" description="SLH" evidence="3">
    <location>
        <begin position="85"/>
        <end position="148"/>
    </location>
</feature>
<comment type="caution">
    <text evidence="4">The sequence shown here is derived from an EMBL/GenBank/DDBJ whole genome shotgun (WGS) entry which is preliminary data.</text>
</comment>
<dbReference type="InterPro" id="IPR051465">
    <property type="entry name" value="Cell_Envelope_Struct_Comp"/>
</dbReference>
<evidence type="ECO:0000256" key="2">
    <source>
        <dbReference type="SAM" id="SignalP"/>
    </source>
</evidence>
<dbReference type="EMBL" id="JAGGLI010000030">
    <property type="protein sequence ID" value="MBP2028482.1"/>
    <property type="molecule type" value="Genomic_DNA"/>
</dbReference>
<dbReference type="PROSITE" id="PS51272">
    <property type="entry name" value="SLH"/>
    <property type="match status" value="2"/>
</dbReference>
<feature type="chain" id="PRO_5047487303" description="SLH domain-containing protein" evidence="2">
    <location>
        <begin position="24"/>
        <end position="349"/>
    </location>
</feature>
<proteinExistence type="predicted"/>
<keyword evidence="2" id="KW-0732">Signal</keyword>
<dbReference type="PANTHER" id="PTHR43308:SF5">
    <property type="entry name" value="S-LAYER PROTEIN _ PEPTIDOGLYCAN ENDO-BETA-N-ACETYLGLUCOSAMINIDASE"/>
    <property type="match status" value="1"/>
</dbReference>
<evidence type="ECO:0000313" key="5">
    <source>
        <dbReference type="Proteomes" id="UP001314903"/>
    </source>
</evidence>
<feature type="signal peptide" evidence="2">
    <location>
        <begin position="1"/>
        <end position="23"/>
    </location>
</feature>
<dbReference type="PANTHER" id="PTHR43308">
    <property type="entry name" value="OUTER MEMBRANE PROTEIN ALPHA-RELATED"/>
    <property type="match status" value="1"/>
</dbReference>
<dbReference type="Pfam" id="PF00395">
    <property type="entry name" value="SLH"/>
    <property type="match status" value="2"/>
</dbReference>
<protein>
    <recommendedName>
        <fullName evidence="3">SLH domain-containing protein</fullName>
    </recommendedName>
</protein>
<evidence type="ECO:0000256" key="1">
    <source>
        <dbReference type="ARBA" id="ARBA00022737"/>
    </source>
</evidence>
<dbReference type="Proteomes" id="UP001314903">
    <property type="component" value="Unassembled WGS sequence"/>
</dbReference>
<evidence type="ECO:0000259" key="3">
    <source>
        <dbReference type="PROSITE" id="PS51272"/>
    </source>
</evidence>
<dbReference type="InterPro" id="IPR001119">
    <property type="entry name" value="SLH_dom"/>
</dbReference>
<reference evidence="4 5" key="1">
    <citation type="submission" date="2021-03" db="EMBL/GenBank/DDBJ databases">
        <title>Genomic Encyclopedia of Type Strains, Phase IV (KMG-IV): sequencing the most valuable type-strain genomes for metagenomic binning, comparative biology and taxonomic classification.</title>
        <authorList>
            <person name="Goeker M."/>
        </authorList>
    </citation>
    <scope>NUCLEOTIDE SEQUENCE [LARGE SCALE GENOMIC DNA]</scope>
    <source>
        <strain evidence="4 5">DSM 27512</strain>
    </source>
</reference>
<accession>A0ABS4KL22</accession>
<sequence length="349" mass="37652">MKFKLASITLAVSMMMLMSPVLELNTVYANSFTSEWAKPTVDAMSNAGLIPNSLKNDADFREDISREEFAELITTYFNKVKKQTSIPSSSDSKFTDTNNPLITLANQLGIVGGYPDGSFKPNATITRQEIAVMANQAERQLSNISQSKDVKKFTDNRNIAPWAQEGVGSLSKAGGIGGYPDGTFKPTNKMSKQEAIALVGNLATKAGLIAKPTAPVVVAPVGGSVTDIPSTPTGVLNDAQEKLVVDGMLSLPGATAENWKESVAYFGEAARGHMANRFVDKATPPTGTKWLVNKDTVHDPGIPAIAGMEVKTENGTLYYRVFQVGTSYENGGVRLTSEVNYRTEWQRLE</sequence>
<name>A0ABS4KL22_9FIRM</name>
<keyword evidence="5" id="KW-1185">Reference proteome</keyword>
<keyword evidence="1" id="KW-0677">Repeat</keyword>
<organism evidence="4 5">
    <name type="scientific">Acetoanaerobium pronyense</name>
    <dbReference type="NCBI Taxonomy" id="1482736"/>
    <lineage>
        <taxon>Bacteria</taxon>
        <taxon>Bacillati</taxon>
        <taxon>Bacillota</taxon>
        <taxon>Clostridia</taxon>
        <taxon>Peptostreptococcales</taxon>
        <taxon>Filifactoraceae</taxon>
        <taxon>Acetoanaerobium</taxon>
    </lineage>
</organism>
<dbReference type="RefSeq" id="WP_209661533.1">
    <property type="nucleotide sequence ID" value="NZ_JAGGLI010000030.1"/>
</dbReference>
<feature type="domain" description="SLH" evidence="3">
    <location>
        <begin position="150"/>
        <end position="213"/>
    </location>
</feature>
<gene>
    <name evidence="4" type="ORF">J2Z35_002307</name>
</gene>